<dbReference type="GeneID" id="54281406"/>
<feature type="region of interest" description="Disordered" evidence="1">
    <location>
        <begin position="195"/>
        <end position="239"/>
    </location>
</feature>
<proteinExistence type="predicted"/>
<dbReference type="Proteomes" id="UP000799778">
    <property type="component" value="Unassembled WGS sequence"/>
</dbReference>
<feature type="compositionally biased region" description="Basic and acidic residues" evidence="1">
    <location>
        <begin position="461"/>
        <end position="471"/>
    </location>
</feature>
<feature type="compositionally biased region" description="Basic and acidic residues" evidence="1">
    <location>
        <begin position="145"/>
        <end position="155"/>
    </location>
</feature>
<feature type="non-terminal residue" evidence="2">
    <location>
        <position position="1"/>
    </location>
</feature>
<name>A0A6A5X8D4_9PLEO</name>
<dbReference type="OrthoDB" id="5369729at2759"/>
<feature type="compositionally biased region" description="Polar residues" evidence="1">
    <location>
        <begin position="111"/>
        <end position="135"/>
    </location>
</feature>
<feature type="region of interest" description="Disordered" evidence="1">
    <location>
        <begin position="389"/>
        <end position="500"/>
    </location>
</feature>
<feature type="compositionally biased region" description="Polar residues" evidence="1">
    <location>
        <begin position="29"/>
        <end position="53"/>
    </location>
</feature>
<dbReference type="AlphaFoldDB" id="A0A6A5X8D4"/>
<keyword evidence="3" id="KW-1185">Reference proteome</keyword>
<evidence type="ECO:0000256" key="1">
    <source>
        <dbReference type="SAM" id="MobiDB-lite"/>
    </source>
</evidence>
<feature type="region of interest" description="Disordered" evidence="1">
    <location>
        <begin position="352"/>
        <end position="377"/>
    </location>
</feature>
<sequence length="565" mass="61924">SRLARPSNRQSFPTASSAQSNTTTQQPSRLPSATDAKSTATQYRRASAFSTVSRAHREQSPMSPAPVLDTPRTYQNELSPKRSFSVKKDTELSPHQFLSQLSSSRRRPSNPEVTHTPPNRTSTYRPSNLNYSTPRAQPETPQAEARQETASRVDGTESLDSTGAATSVWDELDELKTRIRRIELGGKIPATSGAVVANATERPRTANTSVTTVSSSPKQQRKNNASPPESTAGTSTPQRTHPLLRDALAKARQHVAPPVYRSLEATATEALELAELTGSAGPQGNLQTVSSVLHGASISDRQIRRKADSICRSLTELCIELCDNKSSIASPAIRSINGAPTRRLSVQINGAESPTIRPSIEEESDTIPRNSPSRAMSRIEARRTSLMAGNLNGSPREASYEPLTPSQSGIPTRLSRAGTSLQRARRRDEEEDDDDPTLRVPSRAMTDFRDIRASTNHTKRFSREYTSREQLQELQPGPALQQHTSSLRRPTISGAENNSLLYQDDSRFHIERRRTPGYEKPLSADLGSRLVQPTTNYSAHRASLGAQGLGRNTSVSRRVRTNVGE</sequence>
<dbReference type="EMBL" id="ML978079">
    <property type="protein sequence ID" value="KAF2009176.1"/>
    <property type="molecule type" value="Genomic_DNA"/>
</dbReference>
<evidence type="ECO:0000313" key="3">
    <source>
        <dbReference type="Proteomes" id="UP000799778"/>
    </source>
</evidence>
<reference evidence="2" key="1">
    <citation type="journal article" date="2020" name="Stud. Mycol.">
        <title>101 Dothideomycetes genomes: a test case for predicting lifestyles and emergence of pathogens.</title>
        <authorList>
            <person name="Haridas S."/>
            <person name="Albert R."/>
            <person name="Binder M."/>
            <person name="Bloem J."/>
            <person name="Labutti K."/>
            <person name="Salamov A."/>
            <person name="Andreopoulos B."/>
            <person name="Baker S."/>
            <person name="Barry K."/>
            <person name="Bills G."/>
            <person name="Bluhm B."/>
            <person name="Cannon C."/>
            <person name="Castanera R."/>
            <person name="Culley D."/>
            <person name="Daum C."/>
            <person name="Ezra D."/>
            <person name="Gonzalez J."/>
            <person name="Henrissat B."/>
            <person name="Kuo A."/>
            <person name="Liang C."/>
            <person name="Lipzen A."/>
            <person name="Lutzoni F."/>
            <person name="Magnuson J."/>
            <person name="Mondo S."/>
            <person name="Nolan M."/>
            <person name="Ohm R."/>
            <person name="Pangilinan J."/>
            <person name="Park H.-J."/>
            <person name="Ramirez L."/>
            <person name="Alfaro M."/>
            <person name="Sun H."/>
            <person name="Tritt A."/>
            <person name="Yoshinaga Y."/>
            <person name="Zwiers L.-H."/>
            <person name="Turgeon B."/>
            <person name="Goodwin S."/>
            <person name="Spatafora J."/>
            <person name="Crous P."/>
            <person name="Grigoriev I."/>
        </authorList>
    </citation>
    <scope>NUCLEOTIDE SEQUENCE</scope>
    <source>
        <strain evidence="2">CBS 175.79</strain>
    </source>
</reference>
<accession>A0A6A5X8D4</accession>
<feature type="compositionally biased region" description="Polar residues" evidence="1">
    <location>
        <begin position="222"/>
        <end position="239"/>
    </location>
</feature>
<feature type="region of interest" description="Disordered" evidence="1">
    <location>
        <begin position="1"/>
        <end position="165"/>
    </location>
</feature>
<dbReference type="RefSeq" id="XP_033377515.1">
    <property type="nucleotide sequence ID" value="XM_033524009.1"/>
</dbReference>
<organism evidence="2 3">
    <name type="scientific">Aaosphaeria arxii CBS 175.79</name>
    <dbReference type="NCBI Taxonomy" id="1450172"/>
    <lineage>
        <taxon>Eukaryota</taxon>
        <taxon>Fungi</taxon>
        <taxon>Dikarya</taxon>
        <taxon>Ascomycota</taxon>
        <taxon>Pezizomycotina</taxon>
        <taxon>Dothideomycetes</taxon>
        <taxon>Pleosporomycetidae</taxon>
        <taxon>Pleosporales</taxon>
        <taxon>Pleosporales incertae sedis</taxon>
        <taxon>Aaosphaeria</taxon>
    </lineage>
</organism>
<protein>
    <submittedName>
        <fullName evidence="2">Uncharacterized protein</fullName>
    </submittedName>
</protein>
<evidence type="ECO:0000313" key="2">
    <source>
        <dbReference type="EMBL" id="KAF2009176.1"/>
    </source>
</evidence>
<gene>
    <name evidence="2" type="ORF">BU24DRAFT_358794</name>
</gene>
<feature type="compositionally biased region" description="Low complexity" evidence="1">
    <location>
        <begin position="13"/>
        <end position="28"/>
    </location>
</feature>
<feature type="compositionally biased region" description="Polar residues" evidence="1">
    <location>
        <begin position="481"/>
        <end position="500"/>
    </location>
</feature>